<keyword evidence="5" id="KW-0720">Serine protease</keyword>
<dbReference type="Gene3D" id="2.60.40.10">
    <property type="entry name" value="Immunoglobulins"/>
    <property type="match status" value="5"/>
</dbReference>
<evidence type="ECO:0000313" key="11">
    <source>
        <dbReference type="Proteomes" id="UP001596391"/>
    </source>
</evidence>
<dbReference type="InterPro" id="IPR032109">
    <property type="entry name" value="Big_3_5"/>
</dbReference>
<evidence type="ECO:0000256" key="2">
    <source>
        <dbReference type="ARBA" id="ARBA00022670"/>
    </source>
</evidence>
<keyword evidence="11" id="KW-1185">Reference proteome</keyword>
<accession>A0ABW1ZA95</accession>
<dbReference type="InterPro" id="IPR013783">
    <property type="entry name" value="Ig-like_fold"/>
</dbReference>
<evidence type="ECO:0000256" key="4">
    <source>
        <dbReference type="ARBA" id="ARBA00022801"/>
    </source>
</evidence>
<dbReference type="SUPFAM" id="SSF52743">
    <property type="entry name" value="Subtilisin-like"/>
    <property type="match status" value="1"/>
</dbReference>
<dbReference type="PROSITE" id="PS00138">
    <property type="entry name" value="SUBTILASE_SER"/>
    <property type="match status" value="1"/>
</dbReference>
<evidence type="ECO:0000256" key="3">
    <source>
        <dbReference type="ARBA" id="ARBA00022723"/>
    </source>
</evidence>
<evidence type="ECO:0000313" key="10">
    <source>
        <dbReference type="EMBL" id="MFC6646322.1"/>
    </source>
</evidence>
<dbReference type="InterPro" id="IPR015366">
    <property type="entry name" value="S53_propep"/>
</dbReference>
<dbReference type="RefSeq" id="WP_263370004.1">
    <property type="nucleotide sequence ID" value="NZ_JAGSYD010000001.1"/>
</dbReference>
<dbReference type="SUPFAM" id="SSF54897">
    <property type="entry name" value="Protease propeptides/inhibitors"/>
    <property type="match status" value="1"/>
</dbReference>
<dbReference type="PROSITE" id="PS51695">
    <property type="entry name" value="SEDOLISIN"/>
    <property type="match status" value="1"/>
</dbReference>
<sequence>MPIPSGIKRFALQSSFALLVPSAFSVTASAQVAAHQVARITQTIDAKSTVRLPYTHPAVADHATVGARVSASLPAKHMLLVLAASDEQELALQTLLSQQQDKNSANYHKWLTPETYAQSFGVASSDVAKITAWLQDQGFSVDSVAKSSRVITFSGTAGQVEAAFATEIHQVTVDGEAHITNTTDIAIPQAFASVVRGIASLNDFQPKSNAVGARNVQFSTPYATAYANNGISSPLYTSTSSGAHYVTPGDAAIIFNSTPLLTTGIDGTGQKIAVLGRTDINLSDVQQFRSMFGLKANDPTFTLIGQDPGTTSDDGEADLDVEWAGGMAPGANVNYVYAGSNYFTQSGIGDAGLYVVDNNLADIISLSYGGCETNNGQSNTAFWNTLWQQAAAQGQTVFVSTGDSAATGCSSSTRTTTSYGTAYGVNALGSSAYNVAVGGTMFVDYGPNQYWGTGSAAPVPAGYTFTTATSYIPEAAWNEGTLTTDELNTLSTATVTGGGIVGGGGGISIFTARPAWQVGSGISTTADPTNCALKVNGTCMAAAASGSLTTGLHRLVPDISGIAASSHEAAVFCSENSCYSTSNGYGIGAVGGTSVATPFQAGIQALINQKNGGRQGNANFYYYKLANQDYVAGNCKAVNGTAASPAVTLPASTCNFHDVVAGDNRTKSSSSDTTGLGFYSAAGFDEATGLGSMNVANVATNWSSVAFSATSTSFTLTPTTGAHGVSQAYSIAVSSSAGTPTGDVSIIASTTMPGTKLRYTLSGGAASGTLNSLPGGTYNVYAHYEGDGTYAASDSAPVQVTIAKEASTVPLTLADFYNGYVQTNVTSIPYGYLVDLYSTVASTSGYGIPSGTLTFAVSRNGAPLAPLTVTLDGTGTGSLIASAGYSSLLIAPNYSALSAGSYTVTATYSGDSTFNSSTGTISFVIAQQTPTITLALSPAAITSGGNVMLNATVSNPAGLTPTVSSNPSGTVTFTDTTTGTTLGTATMNSAGVASLTTTSITASGANSITATYSGDANYAAVTSLAKTVTVGTLTSTTTTAGSTANAYYVLSTVPLTATVTPSAATGTVSFYSDGAQVGSASLSGGVATLNTTALTAGIHTITTAYAGNTTYAGSTGTMSLAIAQNITSTTLNAPVSAVLGNAVALSARITRSPSQTSAGTVLLGGTVSFYDGSTLLGSSTPVYLPGGYYYYVATISTTSLTRGVHTLSAVYSGDANFAGSTSTGTVKTTILPGNIWVVNGSSSLSGINSTGGALATTSGGGTGIAIDGSGSIWSLNTSASSVAKFSNTGTVVSSGYNGAGLNLPAALAIDGGGNVWVANSNSTVSELSGAGVAVSGSSGFPAASSTPSSLNIDASGNVWITSSGDNSVTEVIGAAAPVITPTVKAVANNALAAKP</sequence>
<dbReference type="EMBL" id="JBHSWI010000001">
    <property type="protein sequence ID" value="MFC6646322.1"/>
    <property type="molecule type" value="Genomic_DNA"/>
</dbReference>
<dbReference type="InterPro" id="IPR023828">
    <property type="entry name" value="Peptidase_S8_Ser-AS"/>
</dbReference>
<keyword evidence="6" id="KW-0106">Calcium</keyword>
<keyword evidence="3" id="KW-0479">Metal-binding</keyword>
<protein>
    <submittedName>
        <fullName evidence="10">Ig-like domain repeat protein</fullName>
    </submittedName>
</protein>
<feature type="signal peptide" evidence="8">
    <location>
        <begin position="1"/>
        <end position="30"/>
    </location>
</feature>
<proteinExistence type="predicted"/>
<dbReference type="Pfam" id="PF16640">
    <property type="entry name" value="Big_3_5"/>
    <property type="match status" value="4"/>
</dbReference>
<comment type="cofactor">
    <cofactor evidence="1">
        <name>Ca(2+)</name>
        <dbReference type="ChEBI" id="CHEBI:29108"/>
    </cofactor>
</comment>
<dbReference type="CDD" id="cd11377">
    <property type="entry name" value="Pro-peptidase_S53"/>
    <property type="match status" value="1"/>
</dbReference>
<gene>
    <name evidence="10" type="ORF">ACFQBQ_12145</name>
</gene>
<dbReference type="InterPro" id="IPR030400">
    <property type="entry name" value="Sedolisin_dom"/>
</dbReference>
<dbReference type="Proteomes" id="UP001596391">
    <property type="component" value="Unassembled WGS sequence"/>
</dbReference>
<keyword evidence="2" id="KW-0645">Protease</keyword>
<dbReference type="InterPro" id="IPR036852">
    <property type="entry name" value="Peptidase_S8/S53_dom_sf"/>
</dbReference>
<feature type="domain" description="Peptidase S53" evidence="9">
    <location>
        <begin position="245"/>
        <end position="705"/>
    </location>
</feature>
<dbReference type="Gene3D" id="2.40.10.500">
    <property type="match status" value="1"/>
</dbReference>
<keyword evidence="4" id="KW-0378">Hydrolase</keyword>
<evidence type="ECO:0000256" key="1">
    <source>
        <dbReference type="ARBA" id="ARBA00001913"/>
    </source>
</evidence>
<name>A0ABW1ZA95_9BACT</name>
<dbReference type="PANTHER" id="PTHR14218:SF15">
    <property type="entry name" value="TRIPEPTIDYL-PEPTIDASE 1"/>
    <property type="match status" value="1"/>
</dbReference>
<evidence type="ECO:0000256" key="5">
    <source>
        <dbReference type="ARBA" id="ARBA00022825"/>
    </source>
</evidence>
<dbReference type="InterPro" id="IPR050819">
    <property type="entry name" value="Tripeptidyl-peptidase_I"/>
</dbReference>
<keyword evidence="7" id="KW-0865">Zymogen</keyword>
<keyword evidence="8" id="KW-0732">Signal</keyword>
<organism evidence="10 11">
    <name type="scientific">Granulicella cerasi</name>
    <dbReference type="NCBI Taxonomy" id="741063"/>
    <lineage>
        <taxon>Bacteria</taxon>
        <taxon>Pseudomonadati</taxon>
        <taxon>Acidobacteriota</taxon>
        <taxon>Terriglobia</taxon>
        <taxon>Terriglobales</taxon>
        <taxon>Acidobacteriaceae</taxon>
        <taxon>Granulicella</taxon>
    </lineage>
</organism>
<reference evidence="11" key="1">
    <citation type="journal article" date="2019" name="Int. J. Syst. Evol. Microbiol.">
        <title>The Global Catalogue of Microorganisms (GCM) 10K type strain sequencing project: providing services to taxonomists for standard genome sequencing and annotation.</title>
        <authorList>
            <consortium name="The Broad Institute Genomics Platform"/>
            <consortium name="The Broad Institute Genome Sequencing Center for Infectious Disease"/>
            <person name="Wu L."/>
            <person name="Ma J."/>
        </authorList>
    </citation>
    <scope>NUCLEOTIDE SEQUENCE [LARGE SCALE GENOMIC DNA]</scope>
    <source>
        <strain evidence="11">CGMCC 1.16026</strain>
    </source>
</reference>
<dbReference type="CDD" id="cd04056">
    <property type="entry name" value="Peptidases_S53"/>
    <property type="match status" value="1"/>
</dbReference>
<dbReference type="PANTHER" id="PTHR14218">
    <property type="entry name" value="PROTEASE S8 TRIPEPTIDYL PEPTIDASE I CLN2"/>
    <property type="match status" value="1"/>
</dbReference>
<evidence type="ECO:0000256" key="6">
    <source>
        <dbReference type="ARBA" id="ARBA00022837"/>
    </source>
</evidence>
<dbReference type="Gene3D" id="3.40.50.200">
    <property type="entry name" value="Peptidase S8/S53 domain"/>
    <property type="match status" value="1"/>
</dbReference>
<dbReference type="SMART" id="SM00944">
    <property type="entry name" value="Pro-kuma_activ"/>
    <property type="match status" value="1"/>
</dbReference>
<evidence type="ECO:0000256" key="8">
    <source>
        <dbReference type="SAM" id="SignalP"/>
    </source>
</evidence>
<dbReference type="Pfam" id="PF09286">
    <property type="entry name" value="Pro-kuma_activ"/>
    <property type="match status" value="1"/>
</dbReference>
<comment type="caution">
    <text evidence="10">The sequence shown here is derived from an EMBL/GenBank/DDBJ whole genome shotgun (WGS) entry which is preliminary data.</text>
</comment>
<evidence type="ECO:0000256" key="7">
    <source>
        <dbReference type="ARBA" id="ARBA00023145"/>
    </source>
</evidence>
<feature type="chain" id="PRO_5046675179" evidence="8">
    <location>
        <begin position="31"/>
        <end position="1395"/>
    </location>
</feature>
<evidence type="ECO:0000259" key="9">
    <source>
        <dbReference type="PROSITE" id="PS51695"/>
    </source>
</evidence>
<dbReference type="SUPFAM" id="SSF63829">
    <property type="entry name" value="Calcium-dependent phosphotriesterase"/>
    <property type="match status" value="1"/>
</dbReference>